<accession>A0A7C1T6T3</accession>
<proteinExistence type="predicted"/>
<reference evidence="1" key="1">
    <citation type="journal article" date="2020" name="mSystems">
        <title>Genome- and Community-Level Interaction Insights into Carbon Utilization and Element Cycling Functions of Hydrothermarchaeota in Hydrothermal Sediment.</title>
        <authorList>
            <person name="Zhou Z."/>
            <person name="Liu Y."/>
            <person name="Xu W."/>
            <person name="Pan J."/>
            <person name="Luo Z.H."/>
            <person name="Li M."/>
        </authorList>
    </citation>
    <scope>NUCLEOTIDE SEQUENCE [LARGE SCALE GENOMIC DNA]</scope>
    <source>
        <strain evidence="1">SpSt-25</strain>
    </source>
</reference>
<gene>
    <name evidence="1" type="ORF">ENP77_02265</name>
</gene>
<evidence type="ECO:0000313" key="1">
    <source>
        <dbReference type="EMBL" id="HEB48604.1"/>
    </source>
</evidence>
<organism evidence="1">
    <name type="scientific">Thermofilum pendens</name>
    <dbReference type="NCBI Taxonomy" id="2269"/>
    <lineage>
        <taxon>Archaea</taxon>
        <taxon>Thermoproteota</taxon>
        <taxon>Thermoprotei</taxon>
        <taxon>Thermofilales</taxon>
        <taxon>Thermofilaceae</taxon>
        <taxon>Thermofilum</taxon>
    </lineage>
</organism>
<protein>
    <submittedName>
        <fullName evidence="1">Uncharacterized protein</fullName>
    </submittedName>
</protein>
<dbReference type="EMBL" id="DSKP01000079">
    <property type="protein sequence ID" value="HEB48604.1"/>
    <property type="molecule type" value="Genomic_DNA"/>
</dbReference>
<comment type="caution">
    <text evidence="1">The sequence shown here is derived from an EMBL/GenBank/DDBJ whole genome shotgun (WGS) entry which is preliminary data.</text>
</comment>
<sequence>MGAKLIRVEHGSTPVGSESLELSLTPDERNLLARKLGVEADRVEEFIKKLVGVRIFVHYQGRKPDCKSIQIVREFEDMNMFSAECGLNELLALLKDEAVVKVEEAPKVRALEESSA</sequence>
<dbReference type="AlphaFoldDB" id="A0A7C1T6T3"/>
<name>A0A7C1T6T3_THEPE</name>